<accession>A0A074MBN1</accession>
<keyword evidence="16" id="KW-1185">Reference proteome</keyword>
<comment type="caution">
    <text evidence="15">The sequence shown here is derived from an EMBL/GenBank/DDBJ whole genome shotgun (WGS) entry which is preliminary data.</text>
</comment>
<dbReference type="InterPro" id="IPR032779">
    <property type="entry name" value="FliG_M"/>
</dbReference>
<comment type="subcellular location">
    <subcellularLocation>
        <location evidence="1">Bacterial flagellum basal body</location>
    </subcellularLocation>
    <subcellularLocation>
        <location evidence="2">Cell membrane</location>
        <topology evidence="2">Peripheral membrane protein</topology>
        <orientation evidence="2">Cytoplasmic side</orientation>
    </subcellularLocation>
</comment>
<dbReference type="InterPro" id="IPR000090">
    <property type="entry name" value="Flg_Motor_Flig"/>
</dbReference>
<dbReference type="InterPro" id="IPR028263">
    <property type="entry name" value="FliG_N"/>
</dbReference>
<dbReference type="GO" id="GO:0006935">
    <property type="term" value="P:chemotaxis"/>
    <property type="evidence" value="ECO:0007669"/>
    <property type="project" value="UniProtKB-KW"/>
</dbReference>
<name>A0A074MBN1_ERYLO</name>
<organism evidence="15 16">
    <name type="scientific">Erythrobacter longus</name>
    <dbReference type="NCBI Taxonomy" id="1044"/>
    <lineage>
        <taxon>Bacteria</taxon>
        <taxon>Pseudomonadati</taxon>
        <taxon>Pseudomonadota</taxon>
        <taxon>Alphaproteobacteria</taxon>
        <taxon>Sphingomonadales</taxon>
        <taxon>Erythrobacteraceae</taxon>
        <taxon>Erythrobacter/Porphyrobacter group</taxon>
        <taxon>Erythrobacter</taxon>
    </lineage>
</organism>
<keyword evidence="6" id="KW-0145">Chemotaxis</keyword>
<evidence type="ECO:0000256" key="4">
    <source>
        <dbReference type="ARBA" id="ARBA00021870"/>
    </source>
</evidence>
<dbReference type="GO" id="GO:0005886">
    <property type="term" value="C:plasma membrane"/>
    <property type="evidence" value="ECO:0007669"/>
    <property type="project" value="UniProtKB-SubCell"/>
</dbReference>
<evidence type="ECO:0000259" key="14">
    <source>
        <dbReference type="Pfam" id="PF14842"/>
    </source>
</evidence>
<evidence type="ECO:0000259" key="13">
    <source>
        <dbReference type="Pfam" id="PF14841"/>
    </source>
</evidence>
<sequence length="356" mass="39266">MEEDTLPEGEEAVLDAARPELTPKPRPILTRVQRVAIFLMLLDDEEAAALMARMEPDELELIGATMLEVGEIKREMMNEALEDFVTESKSDRMPVPDRKVQVREMMERSLGPTKAESMMLKLDPDPRPRSLEMARWLAPSVLLKLVEDEHPQVIAALLLMLDPQPAAEVLSNLPAHIQSVVVEKVATMGPVSQQAIDMIDKLLSQRIGANFGPAALTIGGAKDAAALINAGAGDLKGTVLPAIAQRNAPLAERIEEELFTFEMLLELDAKTMGRILRDVDNDALIDALKGIEEASRDVFFRCMSSRAADGIKDEIEMRQRLSKQDVEDAQRKIVQLARQLAEQGEISLGGGDDEFI</sequence>
<comment type="function">
    <text evidence="10">FliG is one of three proteins (FliG, FliN, FliM) that forms the rotor-mounted switch complex (C ring), located at the base of the basal body. This complex interacts with the CheY and CheZ chemotaxis proteins, in addition to contacting components of the motor that determine the direction of flagellar rotation.</text>
</comment>
<dbReference type="InterPro" id="IPR023087">
    <property type="entry name" value="Flg_Motor_Flig_C"/>
</dbReference>
<evidence type="ECO:0000256" key="9">
    <source>
        <dbReference type="ARBA" id="ARBA00023143"/>
    </source>
</evidence>
<evidence type="ECO:0000313" key="16">
    <source>
        <dbReference type="Proteomes" id="UP000027647"/>
    </source>
</evidence>
<dbReference type="PANTHER" id="PTHR30534:SF0">
    <property type="entry name" value="FLAGELLAR MOTOR SWITCH PROTEIN FLIG"/>
    <property type="match status" value="1"/>
</dbReference>
<dbReference type="eggNOG" id="COG1536">
    <property type="taxonomic scope" value="Bacteria"/>
</dbReference>
<evidence type="ECO:0000313" key="15">
    <source>
        <dbReference type="EMBL" id="KEO89258.1"/>
    </source>
</evidence>
<evidence type="ECO:0000256" key="6">
    <source>
        <dbReference type="ARBA" id="ARBA00022500"/>
    </source>
</evidence>
<evidence type="ECO:0000256" key="10">
    <source>
        <dbReference type="ARBA" id="ARBA00025598"/>
    </source>
</evidence>
<keyword evidence="5" id="KW-1003">Cell membrane</keyword>
<feature type="domain" description="Flagellar motor switch protein FliG middle" evidence="13">
    <location>
        <begin position="139"/>
        <end position="209"/>
    </location>
</feature>
<evidence type="ECO:0000256" key="7">
    <source>
        <dbReference type="ARBA" id="ARBA00022779"/>
    </source>
</evidence>
<protein>
    <recommendedName>
        <fullName evidence="4">Flagellar motor switch protein FliG</fullName>
    </recommendedName>
</protein>
<dbReference type="PANTHER" id="PTHR30534">
    <property type="entry name" value="FLAGELLAR MOTOR SWITCH PROTEIN FLIG"/>
    <property type="match status" value="1"/>
</dbReference>
<keyword evidence="9" id="KW-0975">Bacterial flagellum</keyword>
<keyword evidence="7" id="KW-0283">Flagellar rotation</keyword>
<dbReference type="GO" id="GO:0009425">
    <property type="term" value="C:bacterial-type flagellum basal body"/>
    <property type="evidence" value="ECO:0007669"/>
    <property type="project" value="UniProtKB-SubCell"/>
</dbReference>
<dbReference type="Proteomes" id="UP000027647">
    <property type="component" value="Unassembled WGS sequence"/>
</dbReference>
<evidence type="ECO:0000256" key="2">
    <source>
        <dbReference type="ARBA" id="ARBA00004413"/>
    </source>
</evidence>
<dbReference type="InterPro" id="IPR011002">
    <property type="entry name" value="FliG_a-hlx"/>
</dbReference>
<feature type="domain" description="Flagellar motor switch protein FliG C-terminal" evidence="12">
    <location>
        <begin position="243"/>
        <end position="348"/>
    </location>
</feature>
<dbReference type="OrthoDB" id="9780302at2"/>
<dbReference type="PRINTS" id="PR00954">
    <property type="entry name" value="FLGMOTORFLIG"/>
</dbReference>
<dbReference type="Pfam" id="PF14842">
    <property type="entry name" value="FliG_N"/>
    <property type="match status" value="1"/>
</dbReference>
<dbReference type="Pfam" id="PF01706">
    <property type="entry name" value="FliG_C"/>
    <property type="match status" value="1"/>
</dbReference>
<reference evidence="15 16" key="1">
    <citation type="submission" date="2014-04" db="EMBL/GenBank/DDBJ databases">
        <title>A comprehensive comparison of genomes of Erythrobacter spp. strains.</title>
        <authorList>
            <person name="Zheng Q."/>
        </authorList>
    </citation>
    <scope>NUCLEOTIDE SEQUENCE [LARGE SCALE GENOMIC DNA]</scope>
    <source>
        <strain evidence="15 16">DSM 6997</strain>
    </source>
</reference>
<evidence type="ECO:0000256" key="5">
    <source>
        <dbReference type="ARBA" id="ARBA00022475"/>
    </source>
</evidence>
<dbReference type="STRING" id="1044.EH31_14625"/>
<dbReference type="RefSeq" id="WP_081853416.1">
    <property type="nucleotide sequence ID" value="NZ_JMIW01000006.1"/>
</dbReference>
<dbReference type="SUPFAM" id="SSF48029">
    <property type="entry name" value="FliG"/>
    <property type="match status" value="2"/>
</dbReference>
<feature type="region of interest" description="Disordered" evidence="11">
    <location>
        <begin position="1"/>
        <end position="23"/>
    </location>
</feature>
<gene>
    <name evidence="15" type="ORF">EH31_14625</name>
</gene>
<dbReference type="GO" id="GO:0071973">
    <property type="term" value="P:bacterial-type flagellum-dependent cell motility"/>
    <property type="evidence" value="ECO:0007669"/>
    <property type="project" value="InterPro"/>
</dbReference>
<keyword evidence="8" id="KW-0472">Membrane</keyword>
<feature type="compositionally biased region" description="Acidic residues" evidence="11">
    <location>
        <begin position="1"/>
        <end position="13"/>
    </location>
</feature>
<dbReference type="GO" id="GO:0003774">
    <property type="term" value="F:cytoskeletal motor activity"/>
    <property type="evidence" value="ECO:0007669"/>
    <property type="project" value="InterPro"/>
</dbReference>
<evidence type="ECO:0000256" key="11">
    <source>
        <dbReference type="SAM" id="MobiDB-lite"/>
    </source>
</evidence>
<dbReference type="AlphaFoldDB" id="A0A074MBN1"/>
<evidence type="ECO:0000259" key="12">
    <source>
        <dbReference type="Pfam" id="PF01706"/>
    </source>
</evidence>
<evidence type="ECO:0000256" key="1">
    <source>
        <dbReference type="ARBA" id="ARBA00004117"/>
    </source>
</evidence>
<proteinExistence type="inferred from homology"/>
<dbReference type="Gene3D" id="1.10.220.30">
    <property type="match status" value="3"/>
</dbReference>
<comment type="similarity">
    <text evidence="3">Belongs to the FliG family.</text>
</comment>
<dbReference type="Pfam" id="PF14841">
    <property type="entry name" value="FliG_M"/>
    <property type="match status" value="1"/>
</dbReference>
<evidence type="ECO:0000256" key="8">
    <source>
        <dbReference type="ARBA" id="ARBA00023136"/>
    </source>
</evidence>
<evidence type="ECO:0000256" key="3">
    <source>
        <dbReference type="ARBA" id="ARBA00010299"/>
    </source>
</evidence>
<dbReference type="EMBL" id="JMIW01000006">
    <property type="protein sequence ID" value="KEO89258.1"/>
    <property type="molecule type" value="Genomic_DNA"/>
</dbReference>
<feature type="domain" description="Flagellar motor switch protein FliG N-terminal" evidence="14">
    <location>
        <begin position="29"/>
        <end position="124"/>
    </location>
</feature>